<reference evidence="1" key="1">
    <citation type="submission" date="2020-02" db="EMBL/GenBank/DDBJ databases">
        <authorList>
            <person name="Gao J."/>
            <person name="Sun J."/>
        </authorList>
    </citation>
    <scope>NUCLEOTIDE SEQUENCE</scope>
    <source>
        <strain evidence="1">602-2</strain>
    </source>
</reference>
<protein>
    <submittedName>
        <fullName evidence="1">N-acetyltransferase</fullName>
    </submittedName>
</protein>
<dbReference type="SUPFAM" id="SSF55729">
    <property type="entry name" value="Acyl-CoA N-acyltransferases (Nat)"/>
    <property type="match status" value="1"/>
</dbReference>
<name>A0A6G4QZN4_9CAUL</name>
<dbReference type="Gene3D" id="3.40.630.30">
    <property type="match status" value="1"/>
</dbReference>
<gene>
    <name evidence="1" type="ORF">G5B46_15115</name>
</gene>
<proteinExistence type="predicted"/>
<dbReference type="AlphaFoldDB" id="A0A6G4QZN4"/>
<keyword evidence="1" id="KW-0808">Transferase</keyword>
<comment type="caution">
    <text evidence="1">The sequence shown here is derived from an EMBL/GenBank/DDBJ whole genome shotgun (WGS) entry which is preliminary data.</text>
</comment>
<sequence>MGCRFRPLRQPDLRGLRCVSSLKAEVRVHRRIADIGREAWDACAVASGDPFVSFDFLDILEESGCASDRTGWAPHHVSVADTDGAIAGVMPLYLKNHSQGEYVFDHAWADAYERAGGAYYPKLQCSAPFSPVTGPRLIARPDVDPDEARAALLGGALTLCERIGASSLHVTFPTEDEWDWMGDRGLLRRQDQQYHWENAGYATFDDFLAALSSNRRKTIRRERRDAQDGLEIVALSGDELTDEHWDAFFGFYMDTGGRKWGRPYLNRRFFSLLHERMADKVLLILARRPGGPWIAGALNLIGRDCLYGRHWGCTEDVPFLHFELCYYQAIEHAIRLGLPRVEAGAQGQHKIARGYLPSAVYSAHWIADPALREPVARYLEREREAVTQDMAMLTEEYSPFRHEG</sequence>
<accession>A0A6G4QZN4</accession>
<dbReference type="InterPro" id="IPR007434">
    <property type="entry name" value="FemAB-like"/>
</dbReference>
<dbReference type="PANTHER" id="PTHR47017">
    <property type="entry name" value="ACYL-COA"/>
    <property type="match status" value="1"/>
</dbReference>
<dbReference type="Pfam" id="PF04339">
    <property type="entry name" value="FemAB_like"/>
    <property type="match status" value="1"/>
</dbReference>
<evidence type="ECO:0000313" key="1">
    <source>
        <dbReference type="EMBL" id="NGM50943.1"/>
    </source>
</evidence>
<dbReference type="InterPro" id="IPR016181">
    <property type="entry name" value="Acyl_CoA_acyltransferase"/>
</dbReference>
<dbReference type="EMBL" id="JAAKGT010000007">
    <property type="protein sequence ID" value="NGM50943.1"/>
    <property type="molecule type" value="Genomic_DNA"/>
</dbReference>
<dbReference type="PANTHER" id="PTHR47017:SF1">
    <property type="entry name" value="ACYL-COA"/>
    <property type="match status" value="1"/>
</dbReference>
<organism evidence="1">
    <name type="scientific">Caulobacter sp. 602-2</name>
    <dbReference type="NCBI Taxonomy" id="2710887"/>
    <lineage>
        <taxon>Bacteria</taxon>
        <taxon>Pseudomonadati</taxon>
        <taxon>Pseudomonadota</taxon>
        <taxon>Alphaproteobacteria</taxon>
        <taxon>Caulobacterales</taxon>
        <taxon>Caulobacteraceae</taxon>
        <taxon>Caulobacter</taxon>
    </lineage>
</organism>
<dbReference type="GO" id="GO:0016740">
    <property type="term" value="F:transferase activity"/>
    <property type="evidence" value="ECO:0007669"/>
    <property type="project" value="UniProtKB-KW"/>
</dbReference>